<proteinExistence type="predicted"/>
<dbReference type="Proteomes" id="UP000694866">
    <property type="component" value="Unplaced"/>
</dbReference>
<reference evidence="4" key="1">
    <citation type="submission" date="2025-08" db="UniProtKB">
        <authorList>
            <consortium name="RefSeq"/>
        </authorList>
    </citation>
    <scope>IDENTIFICATION</scope>
    <source>
        <strain evidence="4">USDA-PBARC FA_bdor</strain>
        <tissue evidence="4">Whole organism</tissue>
    </source>
</reference>
<dbReference type="KEGG" id="fas:105262871"/>
<keyword evidence="2" id="KW-0732">Signal</keyword>
<feature type="region of interest" description="Disordered" evidence="1">
    <location>
        <begin position="61"/>
        <end position="80"/>
    </location>
</feature>
<keyword evidence="3" id="KW-1185">Reference proteome</keyword>
<dbReference type="GeneID" id="105262871"/>
<evidence type="ECO:0000313" key="3">
    <source>
        <dbReference type="Proteomes" id="UP000694866"/>
    </source>
</evidence>
<evidence type="ECO:0000256" key="1">
    <source>
        <dbReference type="SAM" id="MobiDB-lite"/>
    </source>
</evidence>
<feature type="chain" id="PRO_5040132880" evidence="2">
    <location>
        <begin position="16"/>
        <end position="1428"/>
    </location>
</feature>
<protein>
    <submittedName>
        <fullName evidence="4">Uncharacterized protein</fullName>
    </submittedName>
</protein>
<dbReference type="RefSeq" id="XP_011297016.1">
    <property type="nucleotide sequence ID" value="XM_011298714.1"/>
</dbReference>
<evidence type="ECO:0000313" key="4">
    <source>
        <dbReference type="RefSeq" id="XP_011297016.1"/>
    </source>
</evidence>
<feature type="compositionally biased region" description="Polar residues" evidence="1">
    <location>
        <begin position="104"/>
        <end position="114"/>
    </location>
</feature>
<feature type="compositionally biased region" description="Polar residues" evidence="1">
    <location>
        <begin position="126"/>
        <end position="145"/>
    </location>
</feature>
<accession>A0A9R1TUM0</accession>
<sequence length="1428" mass="159390">MKTLGIIIIWICISAIKDKTLLAYANDSESAYTTSTLQTEETDEINKPAVVLVPVDQNINQDKSNEVESSESITHPIHKTKRCKSLTPLRKVRLSAPLKEVNNDESQLQSSNTHDINKIEVGHPSSKLSETQTTQYHSEPSFTDETSSEKILIPRYVKNTDESDKTEGDYDNSPSLGDREPYKKKKYLCYCVDADCIKEEPLRTLFHSRNRLAPKLLQNTDLYSQLSALEGAYNDDSKEMQHQAIRPIVPYRKSTQKRPPNKRLKGKKCKPLIVACEPTDDPTRFSLPLWPNPNRGIKRPPAVVQTRPHHGLQNNYHPFYPAPNIPSNPYGSHYDISPLARQQEFSGHAALGAAYGHDDNSYLKPEAFDSFEDCIRLYGREACYAAMGQFGVDNHHRSPYAYNIEATADLATNNYPFGSQHLSGYTPGAPAKLENSGYYGKQGYYQPHDSTTGPQYNPYHNIGYDNYLDNQKHIVGLTNDAFSTPGYGGYSGGSQVGRPYWEASVSAPVVNNDKEIIGSTSHECVECPGDETEYSNIPEQELPEAETPKTTMLRPGEYTDESRRKEAEYTNNFIAENKNQNENSYNIVDEKEPSKTNVSMNYHENNYYLPQAPEPEGNHEFMDNPIGTVYNQNYLGNIHQFEDAGRTPAAPQEYSTPEDLCDYRSTVYPQEDYNESPVITNPYEKSKISVVYPDYQDAQKPEEYFAITEQDSQNFPKPPIVEGLKNDQQSEVLHCPPSETGSPTAEGHLRDLEALTGLSIEDSKILRGTIYEAIHRVVSDMKESVAAKMVPSPCDIIAAPEPTAIPGMENPSLVGHLLSSPFVRNFVVGTIKGLIPQVTGISRDSGLGKLTDALINRSLSVVIGEENVPEDIGEPSLGLVNENVASVPDQLMSLLMSVINQPGIGLENAKLPAVQNIIVNALGNILRRSKNVVNNAVIWDALRSLINSNNRGPVINPVVSPEIPPQKLKPMIPRPLSPGFDTKPLPYIPVTEHYLRNGGWYEKSATVGYNGELPVGVLPQHSENVGAPQNGVHVDEHENQQYITEENTPTRYHSPEDIVLEYIKNHPAEQANLGPPKMASPGQHFEIDDNVSVVPITDDQLKKSHYTDLCAEEGDFIPSKNDQVHGGSIDFPVSSSTYFGKIAFPNSDNIDCVKDLEGAQLFYIGDGVRLPLTIKKMPDGSLALMLSDKICESFISKNCPCYIPTLGHVVQQSNAEVKESRSWKGIHSRGIRSTTINDNDTTEKSMAGENAPEMTVMPVEKFAKKYNLTLNLGDHPKIDSWKNKRINLLEAEKKSELTDFEDKSKGKMSTDSDKNEDGIEILLNLPDNPGISPEDNQYIQDLLSIHDVPENDRAAIVINALDGLLQQSSQDNTEDQVDNPIRKRIQYFKEKLLEHGKYKYQKPPEDAAKMRMDVAKNIIHWLKKLIVK</sequence>
<feature type="signal peptide" evidence="2">
    <location>
        <begin position="1"/>
        <end position="15"/>
    </location>
</feature>
<name>A0A9R1TUM0_9HYME</name>
<feature type="region of interest" description="Disordered" evidence="1">
    <location>
        <begin position="97"/>
        <end position="177"/>
    </location>
</feature>
<organism evidence="3 4">
    <name type="scientific">Fopius arisanus</name>
    <dbReference type="NCBI Taxonomy" id="64838"/>
    <lineage>
        <taxon>Eukaryota</taxon>
        <taxon>Metazoa</taxon>
        <taxon>Ecdysozoa</taxon>
        <taxon>Arthropoda</taxon>
        <taxon>Hexapoda</taxon>
        <taxon>Insecta</taxon>
        <taxon>Pterygota</taxon>
        <taxon>Neoptera</taxon>
        <taxon>Endopterygota</taxon>
        <taxon>Hymenoptera</taxon>
        <taxon>Apocrita</taxon>
        <taxon>Ichneumonoidea</taxon>
        <taxon>Braconidae</taxon>
        <taxon>Opiinae</taxon>
        <taxon>Fopius</taxon>
    </lineage>
</organism>
<evidence type="ECO:0000256" key="2">
    <source>
        <dbReference type="SAM" id="SignalP"/>
    </source>
</evidence>
<feature type="compositionally biased region" description="Basic and acidic residues" evidence="1">
    <location>
        <begin position="158"/>
        <end position="168"/>
    </location>
</feature>
<dbReference type="OrthoDB" id="6776866at2759"/>
<gene>
    <name evidence="4" type="primary">LOC105262871</name>
</gene>